<comment type="function">
    <text evidence="16">Catalyzes the reduction of aromatic alpha-keto acids in the presence of NADH. Plays essential roles in the malate-aspartate shuttle and the tricarboxylic acid cycle, important in mitochondrial NADH supply for oxidative phosphorylation. Catalyzes the reduction of 2-oxoglutarate to 2-hydroxyglutarate, leading to elevated reactive oxygen species (ROS).</text>
</comment>
<dbReference type="InterPro" id="IPR011274">
    <property type="entry name" value="Malate_DH_NAD-dep_euk"/>
</dbReference>
<evidence type="ECO:0000256" key="4">
    <source>
        <dbReference type="ARBA" id="ARBA00011823"/>
    </source>
</evidence>
<evidence type="ECO:0000256" key="3">
    <source>
        <dbReference type="ARBA" id="ARBA00010401"/>
    </source>
</evidence>
<dbReference type="Gene3D" id="3.90.110.10">
    <property type="entry name" value="Lactate dehydrogenase/glycoside hydrolase, family 4, C-terminal"/>
    <property type="match status" value="1"/>
</dbReference>
<evidence type="ECO:0000256" key="2">
    <source>
        <dbReference type="ARBA" id="ARBA00009613"/>
    </source>
</evidence>
<evidence type="ECO:0000259" key="20">
    <source>
        <dbReference type="Pfam" id="PF02866"/>
    </source>
</evidence>
<dbReference type="EC" id="1.1.1.37" evidence="6"/>
<keyword evidence="12" id="KW-0520">NAD</keyword>
<evidence type="ECO:0000256" key="9">
    <source>
        <dbReference type="ARBA" id="ARBA00022679"/>
    </source>
</evidence>
<dbReference type="FunFam" id="2.160.10.10:FF:000001">
    <property type="entry name" value="UTP--glucose-1-phosphate uridylyltransferase"/>
    <property type="match status" value="1"/>
</dbReference>
<evidence type="ECO:0000256" key="17">
    <source>
        <dbReference type="ARBA" id="ARBA00047432"/>
    </source>
</evidence>
<dbReference type="Pfam" id="PF02866">
    <property type="entry name" value="Ldh_1_C"/>
    <property type="match status" value="1"/>
</dbReference>
<dbReference type="GO" id="GO:0030060">
    <property type="term" value="F:L-malate dehydrogenase (NAD+) activity"/>
    <property type="evidence" value="ECO:0007669"/>
    <property type="project" value="UniProtKB-EC"/>
</dbReference>
<dbReference type="FunFam" id="3.40.50.720:FF:000010">
    <property type="entry name" value="Malate dehydrogenase"/>
    <property type="match status" value="1"/>
</dbReference>
<dbReference type="InterPro" id="IPR015955">
    <property type="entry name" value="Lactate_DH/Glyco_Ohase_4_C"/>
</dbReference>
<name>A0A4U5VG96_COLLU</name>
<dbReference type="Pfam" id="PF00056">
    <property type="entry name" value="Ldh_1_N"/>
    <property type="match status" value="1"/>
</dbReference>
<dbReference type="PROSITE" id="PS00068">
    <property type="entry name" value="MDH"/>
    <property type="match status" value="1"/>
</dbReference>
<sequence>MLSGYVAPCTIVPLPIMGVQRGVTASIGGGSSSRELPSLVQLAGFGSEPIRVLVTGAAGQIAYSLLFSIAKGDVFGKDQHVILLLLDITPMLPVLEGVVMELQDCALPLLKEIVPTDKEDVAFNDLDVAILVGSMPRREGMERKDLLKANVAIFKSQGAALEKYAKKTVKVLVVGNPANTNCLIAAKSAPSIPKENFSCLTRLDHNRARSQVAMRCGVPATHVKNVIIWGNHSSTQYPDVHHCLVNMSGSELACFEAVKDDAWLNGEFIATVQQRGAAVIKARKLSSAMSAAKAICDHMRDIWMGTAEGEFISMGVYSSGNAYGVPEDLIYSFPVQIKDKSWKIVEGLTINPFSKSKMEATAEELIDERDTAVSFLGVASQEKRAFYWLPSRCHAAIRYIQGWYSLSKGVADRGMAQFQEMMRQQLESSMHTELEKLLDTSTGAEREVSMKDFEGFKTLYHRFLQVKGPSVEWIKIQRPPEDSIQPYEKISARGLPENVADCLNKLHLNKTYNTDVPLVLMNSFNTDEDTKKILQKYTHHRVKIHTFNQSRYPRINKESLLPVSTKLSMNGQSAEGWYPPGHGDIYTSFYNSGVLDQLIAQGKEYIFVSNIDNLGATVDLHILHHLVSQPNGKRCEFIMEVTDKTRADVKGGTLIQYDGKLRLLEIAQVPKAHVDEFKSVSKFKIFNTNNLWISLAAIKRLQEQKAMDLEIIVNPKTLDGGQNVIQLETAVGAAIKCFDNAMGINVPRSRFLPVKTTSDLLLVMSNLYSLDAGSLTMSPKREFPTTPHVKLGSSFTKVQEYLTRFESIPDMLELDHLTVSGDVTLGKNVSLKRERERETEAERSVEGGGRQPEVCAREVKINSSGWKARPLLLRLLQAADGSQRSGSNIPDAPRRHLEPPTRLTVQCNTDCRFQGAPLRLTELSNSLTDRFTSGAFAPRS</sequence>
<reference evidence="21 22" key="1">
    <citation type="submission" date="2019-01" db="EMBL/GenBank/DDBJ databases">
        <title>Genome Assembly of Collichthys lucidus.</title>
        <authorList>
            <person name="Cai M."/>
            <person name="Xiao S."/>
        </authorList>
    </citation>
    <scope>NUCLEOTIDE SEQUENCE [LARGE SCALE GENOMIC DNA]</scope>
    <source>
        <strain evidence="21">JT15FE1705JMU</strain>
        <tissue evidence="21">Muscle</tissue>
    </source>
</reference>
<dbReference type="UniPathway" id="UPA00164"/>
<dbReference type="GO" id="GO:0006011">
    <property type="term" value="P:UDP-alpha-D-glucose metabolic process"/>
    <property type="evidence" value="ECO:0007669"/>
    <property type="project" value="InterPro"/>
</dbReference>
<dbReference type="InterPro" id="IPR016267">
    <property type="entry name" value="UDPGP_trans"/>
</dbReference>
<comment type="catalytic activity">
    <reaction evidence="18">
        <text>(S)-2-hydroxyglutarate + NAD(+) = 2-oxoglutarate + NADH + H(+)</text>
        <dbReference type="Rhea" id="RHEA:57172"/>
        <dbReference type="ChEBI" id="CHEBI:15378"/>
        <dbReference type="ChEBI" id="CHEBI:16782"/>
        <dbReference type="ChEBI" id="CHEBI:16810"/>
        <dbReference type="ChEBI" id="CHEBI:57540"/>
        <dbReference type="ChEBI" id="CHEBI:57945"/>
    </reaction>
    <physiologicalReaction direction="right-to-left" evidence="18">
        <dbReference type="Rhea" id="RHEA:57174"/>
    </physiologicalReaction>
</comment>
<dbReference type="NCBIfam" id="NF003916">
    <property type="entry name" value="PRK05442.1"/>
    <property type="match status" value="1"/>
</dbReference>
<comment type="similarity">
    <text evidence="3">Belongs to the UDPGP type 1 family.</text>
</comment>
<dbReference type="FunFam" id="3.90.110.10:FF:000002">
    <property type="entry name" value="Malate dehydrogenase"/>
    <property type="match status" value="1"/>
</dbReference>
<dbReference type="Gene3D" id="2.160.10.10">
    <property type="entry name" value="Hexapeptide repeat proteins"/>
    <property type="match status" value="1"/>
</dbReference>
<feature type="domain" description="Lactate/malate dehydrogenase C-terminal" evidence="20">
    <location>
        <begin position="201"/>
        <end position="375"/>
    </location>
</feature>
<evidence type="ECO:0000256" key="15">
    <source>
        <dbReference type="ARBA" id="ARBA00031959"/>
    </source>
</evidence>
<dbReference type="InterPro" id="IPR001252">
    <property type="entry name" value="Malate_DH_AS"/>
</dbReference>
<dbReference type="InterPro" id="IPR001236">
    <property type="entry name" value="Lactate/malate_DH_N"/>
</dbReference>
<gene>
    <name evidence="21" type="ORF">D9C73_019317</name>
</gene>
<accession>A0A4U5VG96</accession>
<dbReference type="InterPro" id="IPR029044">
    <property type="entry name" value="Nucleotide-diphossugar_trans"/>
</dbReference>
<dbReference type="FunFam" id="3.90.550.10:FF:000002">
    <property type="entry name" value="UTP--glucose-1-phosphate uridylyltransferase"/>
    <property type="match status" value="1"/>
</dbReference>
<dbReference type="Pfam" id="PF01704">
    <property type="entry name" value="UDPGP"/>
    <property type="match status" value="1"/>
</dbReference>
<dbReference type="SUPFAM" id="SSF51735">
    <property type="entry name" value="NAD(P)-binding Rossmann-fold domains"/>
    <property type="match status" value="1"/>
</dbReference>
<keyword evidence="11" id="KW-0560">Oxidoreductase</keyword>
<dbReference type="SUPFAM" id="SSF56327">
    <property type="entry name" value="LDH C-terminal domain-like"/>
    <property type="match status" value="1"/>
</dbReference>
<evidence type="ECO:0000313" key="22">
    <source>
        <dbReference type="Proteomes" id="UP000298787"/>
    </source>
</evidence>
<evidence type="ECO:0000256" key="11">
    <source>
        <dbReference type="ARBA" id="ARBA00023002"/>
    </source>
</evidence>
<evidence type="ECO:0000313" key="21">
    <source>
        <dbReference type="EMBL" id="TKS86025.1"/>
    </source>
</evidence>
<evidence type="ECO:0000259" key="19">
    <source>
        <dbReference type="Pfam" id="PF00056"/>
    </source>
</evidence>
<dbReference type="HAMAP" id="MF_01517">
    <property type="entry name" value="Malate_dehydrog_2"/>
    <property type="match status" value="1"/>
</dbReference>
<comment type="subunit">
    <text evidence="4">Homooctamer.</text>
</comment>
<dbReference type="InterPro" id="IPR036291">
    <property type="entry name" value="NAD(P)-bd_dom_sf"/>
</dbReference>
<dbReference type="Gene3D" id="3.90.550.10">
    <property type="entry name" value="Spore Coat Polysaccharide Biosynthesis Protein SpsA, Chain A"/>
    <property type="match status" value="2"/>
</dbReference>
<dbReference type="InterPro" id="IPR010945">
    <property type="entry name" value="Malate_DH_type2"/>
</dbReference>
<evidence type="ECO:0000256" key="6">
    <source>
        <dbReference type="ARBA" id="ARBA00012995"/>
    </source>
</evidence>
<dbReference type="STRING" id="240159.A0A4U5VG96"/>
<feature type="domain" description="Lactate/malate dehydrogenase N-terminal" evidence="19">
    <location>
        <begin position="51"/>
        <end position="197"/>
    </location>
</feature>
<evidence type="ECO:0000256" key="7">
    <source>
        <dbReference type="ARBA" id="ARBA00019048"/>
    </source>
</evidence>
<evidence type="ECO:0000256" key="14">
    <source>
        <dbReference type="ARBA" id="ARBA00030284"/>
    </source>
</evidence>
<evidence type="ECO:0000256" key="1">
    <source>
        <dbReference type="ARBA" id="ARBA00004964"/>
    </source>
</evidence>
<keyword evidence="9 21" id="KW-0808">Transferase</keyword>
<proteinExistence type="inferred from homology"/>
<dbReference type="PANTHER" id="PTHR43511">
    <property type="match status" value="1"/>
</dbReference>
<dbReference type="Proteomes" id="UP000298787">
    <property type="component" value="Chromosome 17"/>
</dbReference>
<dbReference type="AlphaFoldDB" id="A0A4U5VG96"/>
<dbReference type="EMBL" id="CM014094">
    <property type="protein sequence ID" value="TKS86025.1"/>
    <property type="molecule type" value="Genomic_DNA"/>
</dbReference>
<dbReference type="InterPro" id="IPR002618">
    <property type="entry name" value="UDPGP_fam"/>
</dbReference>
<dbReference type="NCBIfam" id="TIGR01759">
    <property type="entry name" value="MalateDH-SF1"/>
    <property type="match status" value="1"/>
</dbReference>
<keyword evidence="10 21" id="KW-0548">Nucleotidyltransferase</keyword>
<evidence type="ECO:0000256" key="16">
    <source>
        <dbReference type="ARBA" id="ARBA00045153"/>
    </source>
</evidence>
<dbReference type="GO" id="GO:0003983">
    <property type="term" value="F:UTP:glucose-1-phosphate uridylyltransferase activity"/>
    <property type="evidence" value="ECO:0007669"/>
    <property type="project" value="UniProtKB-EC"/>
</dbReference>
<comment type="similarity">
    <text evidence="2">Belongs to the LDH/MDH superfamily. MDH type 2 family.</text>
</comment>
<dbReference type="Gene3D" id="3.40.50.720">
    <property type="entry name" value="NAD(P)-binding Rossmann-like Domain"/>
    <property type="match status" value="1"/>
</dbReference>
<evidence type="ECO:0000256" key="13">
    <source>
        <dbReference type="ARBA" id="ARBA00023579"/>
    </source>
</evidence>
<evidence type="ECO:0000256" key="18">
    <source>
        <dbReference type="ARBA" id="ARBA00048549"/>
    </source>
</evidence>
<evidence type="ECO:0000256" key="12">
    <source>
        <dbReference type="ARBA" id="ARBA00023027"/>
    </source>
</evidence>
<comment type="catalytic activity">
    <reaction evidence="17">
        <text>alpha-D-glucose 1-phosphate + UTP + H(+) = UDP-alpha-D-glucose + diphosphate</text>
        <dbReference type="Rhea" id="RHEA:19889"/>
        <dbReference type="ChEBI" id="CHEBI:15378"/>
        <dbReference type="ChEBI" id="CHEBI:33019"/>
        <dbReference type="ChEBI" id="CHEBI:46398"/>
        <dbReference type="ChEBI" id="CHEBI:58601"/>
        <dbReference type="ChEBI" id="CHEBI:58885"/>
        <dbReference type="EC" id="2.7.7.9"/>
    </reaction>
    <physiologicalReaction direction="left-to-right" evidence="17">
        <dbReference type="Rhea" id="RHEA:19890"/>
    </physiologicalReaction>
</comment>
<dbReference type="CDD" id="cd01336">
    <property type="entry name" value="MDH_cytoplasmic_cytosolic"/>
    <property type="match status" value="1"/>
</dbReference>
<keyword evidence="22" id="KW-1185">Reference proteome</keyword>
<dbReference type="GO" id="GO:0005978">
    <property type="term" value="P:glycogen biosynthetic process"/>
    <property type="evidence" value="ECO:0007669"/>
    <property type="project" value="UniProtKB-UniPathway"/>
</dbReference>
<dbReference type="SUPFAM" id="SSF53448">
    <property type="entry name" value="Nucleotide-diphospho-sugar transferases"/>
    <property type="match status" value="1"/>
</dbReference>
<dbReference type="GO" id="GO:0006108">
    <property type="term" value="P:malate metabolic process"/>
    <property type="evidence" value="ECO:0007669"/>
    <property type="project" value="InterPro"/>
</dbReference>
<dbReference type="NCBIfam" id="TIGR01758">
    <property type="entry name" value="MDH_euk_cyt"/>
    <property type="match status" value="1"/>
</dbReference>
<evidence type="ECO:0000256" key="8">
    <source>
        <dbReference type="ARBA" id="ARBA00019899"/>
    </source>
</evidence>
<dbReference type="EC" id="2.7.7.9" evidence="5"/>
<dbReference type="CDD" id="cd00897">
    <property type="entry name" value="UGPase_euk"/>
    <property type="match status" value="1"/>
</dbReference>
<comment type="function">
    <text evidence="13">UTP--glucose-1-phosphate uridylyltransferase catalyzing the conversion of glucose-1-phosphate into UDP-glucose, a crucial precursor for the production of glycogen.</text>
</comment>
<evidence type="ECO:0000256" key="5">
    <source>
        <dbReference type="ARBA" id="ARBA00012415"/>
    </source>
</evidence>
<comment type="pathway">
    <text evidence="1">Glycan biosynthesis; glycogen biosynthesis.</text>
</comment>
<dbReference type="InterPro" id="IPR022383">
    <property type="entry name" value="Lactate/malate_DH_C"/>
</dbReference>
<evidence type="ECO:0000256" key="10">
    <source>
        <dbReference type="ARBA" id="ARBA00022695"/>
    </source>
</evidence>
<protein>
    <recommendedName>
        <fullName evidence="8">Malate dehydrogenase, cytoplasmic</fullName>
        <ecNumber evidence="6">1.1.1.37</ecNumber>
        <ecNumber evidence="5">2.7.7.9</ecNumber>
    </recommendedName>
    <alternativeName>
        <fullName evidence="14">Cytosolic malate dehydrogenase</fullName>
    </alternativeName>
    <alternativeName>
        <fullName evidence="15">UDP-glucose pyrophosphorylase</fullName>
    </alternativeName>
    <alternativeName>
        <fullName evidence="7">UTP--glucose-1-phosphate uridylyltransferase</fullName>
    </alternativeName>
</protein>
<organism evidence="21 22">
    <name type="scientific">Collichthys lucidus</name>
    <name type="common">Big head croaker</name>
    <name type="synonym">Sciaena lucida</name>
    <dbReference type="NCBI Taxonomy" id="240159"/>
    <lineage>
        <taxon>Eukaryota</taxon>
        <taxon>Metazoa</taxon>
        <taxon>Chordata</taxon>
        <taxon>Craniata</taxon>
        <taxon>Vertebrata</taxon>
        <taxon>Euteleostomi</taxon>
        <taxon>Actinopterygii</taxon>
        <taxon>Neopterygii</taxon>
        <taxon>Teleostei</taxon>
        <taxon>Neoteleostei</taxon>
        <taxon>Acanthomorphata</taxon>
        <taxon>Eupercaria</taxon>
        <taxon>Sciaenidae</taxon>
        <taxon>Collichthys</taxon>
    </lineage>
</organism>